<evidence type="ECO:0000313" key="11">
    <source>
        <dbReference type="Proteomes" id="UP000308199"/>
    </source>
</evidence>
<organism evidence="10 11">
    <name type="scientific">Phellinidium pouzarii</name>
    <dbReference type="NCBI Taxonomy" id="167371"/>
    <lineage>
        <taxon>Eukaryota</taxon>
        <taxon>Fungi</taxon>
        <taxon>Dikarya</taxon>
        <taxon>Basidiomycota</taxon>
        <taxon>Agaricomycotina</taxon>
        <taxon>Agaricomycetes</taxon>
        <taxon>Hymenochaetales</taxon>
        <taxon>Hymenochaetaceae</taxon>
        <taxon>Phellinidium</taxon>
    </lineage>
</organism>
<comment type="catalytic activity">
    <reaction evidence="8">
        <text>a ubiquinone + NADH + H(+) = a ubiquinol + NAD(+)</text>
        <dbReference type="Rhea" id="RHEA:23152"/>
        <dbReference type="Rhea" id="RHEA-COMP:9565"/>
        <dbReference type="Rhea" id="RHEA-COMP:9566"/>
        <dbReference type="ChEBI" id="CHEBI:15378"/>
        <dbReference type="ChEBI" id="CHEBI:16389"/>
        <dbReference type="ChEBI" id="CHEBI:17976"/>
        <dbReference type="ChEBI" id="CHEBI:57540"/>
        <dbReference type="ChEBI" id="CHEBI:57945"/>
    </reaction>
</comment>
<evidence type="ECO:0000256" key="7">
    <source>
        <dbReference type="ARBA" id="ARBA00047599"/>
    </source>
</evidence>
<dbReference type="AlphaFoldDB" id="A0A4S4K5P5"/>
<dbReference type="Gene3D" id="3.50.50.100">
    <property type="match status" value="1"/>
</dbReference>
<keyword evidence="11" id="KW-1185">Reference proteome</keyword>
<dbReference type="InterPro" id="IPR054585">
    <property type="entry name" value="NDH2-like_C"/>
</dbReference>
<comment type="catalytic activity">
    <reaction evidence="7">
        <text>a quinone + NADH + H(+) = a quinol + NAD(+)</text>
        <dbReference type="Rhea" id="RHEA:46160"/>
        <dbReference type="ChEBI" id="CHEBI:15378"/>
        <dbReference type="ChEBI" id="CHEBI:24646"/>
        <dbReference type="ChEBI" id="CHEBI:57540"/>
        <dbReference type="ChEBI" id="CHEBI:57945"/>
        <dbReference type="ChEBI" id="CHEBI:132124"/>
        <dbReference type="EC" id="1.6.5.9"/>
    </reaction>
</comment>
<dbReference type="PANTHER" id="PTHR43706:SF47">
    <property type="entry name" value="EXTERNAL NADH-UBIQUINONE OXIDOREDUCTASE 1, MITOCHONDRIAL-RELATED"/>
    <property type="match status" value="1"/>
</dbReference>
<evidence type="ECO:0000256" key="1">
    <source>
        <dbReference type="ARBA" id="ARBA00005272"/>
    </source>
</evidence>
<evidence type="ECO:0000256" key="6">
    <source>
        <dbReference type="ARBA" id="ARBA00023027"/>
    </source>
</evidence>
<evidence type="ECO:0000256" key="5">
    <source>
        <dbReference type="ARBA" id="ARBA00023002"/>
    </source>
</evidence>
<dbReference type="InterPro" id="IPR045024">
    <property type="entry name" value="NDH-2"/>
</dbReference>
<feature type="non-terminal residue" evidence="10">
    <location>
        <position position="1"/>
    </location>
</feature>
<keyword evidence="5" id="KW-0560">Oxidoreductase</keyword>
<accession>A0A4S4K5P5</accession>
<comment type="similarity">
    <text evidence="1">Belongs to the NADH dehydrogenase family.</text>
</comment>
<dbReference type="Proteomes" id="UP000308199">
    <property type="component" value="Unassembled WGS sequence"/>
</dbReference>
<dbReference type="GO" id="GO:0005739">
    <property type="term" value="C:mitochondrion"/>
    <property type="evidence" value="ECO:0007669"/>
    <property type="project" value="TreeGrafter"/>
</dbReference>
<dbReference type="GO" id="GO:0050136">
    <property type="term" value="F:NADH dehydrogenase (quinone) (non-electrogenic) activity"/>
    <property type="evidence" value="ECO:0007669"/>
    <property type="project" value="UniProtKB-EC"/>
</dbReference>
<protein>
    <recommendedName>
        <fullName evidence="2">NADH:ubiquinone reductase (non-electrogenic)</fullName>
        <ecNumber evidence="2">1.6.5.9</ecNumber>
    </recommendedName>
</protein>
<keyword evidence="3" id="KW-0285">Flavoprotein</keyword>
<dbReference type="PANTHER" id="PTHR43706">
    <property type="entry name" value="NADH DEHYDROGENASE"/>
    <property type="match status" value="1"/>
</dbReference>
<keyword evidence="4" id="KW-0274">FAD</keyword>
<reference evidence="10 11" key="1">
    <citation type="submission" date="2019-02" db="EMBL/GenBank/DDBJ databases">
        <title>Genome sequencing of the rare red list fungi Phellinidium pouzarii.</title>
        <authorList>
            <person name="Buettner E."/>
            <person name="Kellner H."/>
        </authorList>
    </citation>
    <scope>NUCLEOTIDE SEQUENCE [LARGE SCALE GENOMIC DNA]</scope>
    <source>
        <strain evidence="10 11">DSM 108285</strain>
    </source>
</reference>
<proteinExistence type="inferred from homology"/>
<evidence type="ECO:0000256" key="3">
    <source>
        <dbReference type="ARBA" id="ARBA00022630"/>
    </source>
</evidence>
<evidence type="ECO:0000256" key="2">
    <source>
        <dbReference type="ARBA" id="ARBA00012637"/>
    </source>
</evidence>
<comment type="caution">
    <text evidence="10">The sequence shown here is derived from an EMBL/GenBank/DDBJ whole genome shotgun (WGS) entry which is preliminary data.</text>
</comment>
<sequence>QTSSSSSSSASSSSETQADVANLEKQLEKASKFRPFHYSHQGTLAYIGSEKAIADTSIFNGNIASGGVATYLFWRSVYISTLFSLRNRTLVASDWMKVRLFGRDVSRD</sequence>
<dbReference type="EC" id="1.6.5.9" evidence="2"/>
<evidence type="ECO:0000313" key="10">
    <source>
        <dbReference type="EMBL" id="THG93055.1"/>
    </source>
</evidence>
<dbReference type="Pfam" id="PF22366">
    <property type="entry name" value="NDH2_C"/>
    <property type="match status" value="1"/>
</dbReference>
<gene>
    <name evidence="10" type="ORF">EW145_g8488</name>
</gene>
<dbReference type="OrthoDB" id="3244603at2759"/>
<evidence type="ECO:0000256" key="4">
    <source>
        <dbReference type="ARBA" id="ARBA00022827"/>
    </source>
</evidence>
<evidence type="ECO:0000256" key="8">
    <source>
        <dbReference type="ARBA" id="ARBA00049010"/>
    </source>
</evidence>
<dbReference type="EMBL" id="SGPK01001417">
    <property type="protein sequence ID" value="THG93055.1"/>
    <property type="molecule type" value="Genomic_DNA"/>
</dbReference>
<keyword evidence="6" id="KW-0520">NAD</keyword>
<name>A0A4S4K5P5_9AGAM</name>
<evidence type="ECO:0000259" key="9">
    <source>
        <dbReference type="Pfam" id="PF22366"/>
    </source>
</evidence>
<feature type="domain" description="External alternative NADH-ubiquinone oxidoreductase-like C-terminal" evidence="9">
    <location>
        <begin position="40"/>
        <end position="104"/>
    </location>
</feature>